<dbReference type="Proteomes" id="UP000023152">
    <property type="component" value="Unassembled WGS sequence"/>
</dbReference>
<gene>
    <name evidence="2" type="ORF">RFI_30728</name>
</gene>
<keyword evidence="1" id="KW-0472">Membrane</keyword>
<evidence type="ECO:0000313" key="3">
    <source>
        <dbReference type="Proteomes" id="UP000023152"/>
    </source>
</evidence>
<name>X6LXI9_RETFI</name>
<comment type="caution">
    <text evidence="2">The sequence shown here is derived from an EMBL/GenBank/DDBJ whole genome shotgun (WGS) entry which is preliminary data.</text>
</comment>
<feature type="transmembrane region" description="Helical" evidence="1">
    <location>
        <begin position="463"/>
        <end position="484"/>
    </location>
</feature>
<accession>X6LXI9</accession>
<keyword evidence="1" id="KW-1133">Transmembrane helix</keyword>
<sequence>MAMENPMTPFSLSTRTKMLLGWNVVVNGSLHYSTILKLLRMSSMWGDENGQVRTTHSRMDVTVYELIGQRLLDIAPLQPPSSRIKTSSPFANMRDNNNNNNNYYYYYYYMYHYNLTNHHVYQSTLQINRFDNEIKLMATTDIASGLPFPSTNTSEGGHYRKYSMSHNHVTYSFAADDDMFLHVLYALPNRSSELITPSTGLTSSIYAHRLCSFSSNHTDSLLVYTSHHSLHFVPLTPLNPTRQTFTQVISHTLLDLTCFNLDNDKHAPFIVVCGLSISRDSILCYTLSWTVSILDDHYGLYTFRIDTPVADVPVISHPEIILSYVITTPFVGSSSFSSRTFQGEGKENDVSILCYTTAGNEEKSKGIPAAVHCGNITFSLSAKYAQWLVQRTSHPLYLQNVRWDPLSLSSSSLVPSLQLLFLTNNSHNIVDISCFTNFDIFYPPKQAKEDKSRVSRHLAKYGIIYFVVLIFLIGCILFMVRAYYINDV</sequence>
<proteinExistence type="predicted"/>
<keyword evidence="1" id="KW-0812">Transmembrane</keyword>
<keyword evidence="3" id="KW-1185">Reference proteome</keyword>
<dbReference type="EMBL" id="ASPP01026919">
    <property type="protein sequence ID" value="ETO06663.1"/>
    <property type="molecule type" value="Genomic_DNA"/>
</dbReference>
<protein>
    <submittedName>
        <fullName evidence="2">Uncharacterized protein</fullName>
    </submittedName>
</protein>
<dbReference type="AlphaFoldDB" id="X6LXI9"/>
<organism evidence="2 3">
    <name type="scientific">Reticulomyxa filosa</name>
    <dbReference type="NCBI Taxonomy" id="46433"/>
    <lineage>
        <taxon>Eukaryota</taxon>
        <taxon>Sar</taxon>
        <taxon>Rhizaria</taxon>
        <taxon>Retaria</taxon>
        <taxon>Foraminifera</taxon>
        <taxon>Monothalamids</taxon>
        <taxon>Reticulomyxidae</taxon>
        <taxon>Reticulomyxa</taxon>
    </lineage>
</organism>
<evidence type="ECO:0000256" key="1">
    <source>
        <dbReference type="SAM" id="Phobius"/>
    </source>
</evidence>
<evidence type="ECO:0000313" key="2">
    <source>
        <dbReference type="EMBL" id="ETO06663.1"/>
    </source>
</evidence>
<reference evidence="2 3" key="1">
    <citation type="journal article" date="2013" name="Curr. Biol.">
        <title>The Genome of the Foraminiferan Reticulomyxa filosa.</title>
        <authorList>
            <person name="Glockner G."/>
            <person name="Hulsmann N."/>
            <person name="Schleicher M."/>
            <person name="Noegel A.A."/>
            <person name="Eichinger L."/>
            <person name="Gallinger C."/>
            <person name="Pawlowski J."/>
            <person name="Sierra R."/>
            <person name="Euteneuer U."/>
            <person name="Pillet L."/>
            <person name="Moustafa A."/>
            <person name="Platzer M."/>
            <person name="Groth M."/>
            <person name="Szafranski K."/>
            <person name="Schliwa M."/>
        </authorList>
    </citation>
    <scope>NUCLEOTIDE SEQUENCE [LARGE SCALE GENOMIC DNA]</scope>
</reference>